<dbReference type="RefSeq" id="WP_260791808.1">
    <property type="nucleotide sequence ID" value="NZ_CP093313.1"/>
</dbReference>
<reference evidence="4" key="1">
    <citation type="submission" date="2021-04" db="EMBL/GenBank/DDBJ databases">
        <title>Phylogenetic analysis of Acidobacteriaceae.</title>
        <authorList>
            <person name="Qiu L."/>
            <person name="Zhang Q."/>
        </authorList>
    </citation>
    <scope>NUCLEOTIDE SEQUENCE</scope>
    <source>
        <strain evidence="4">DSM 25168</strain>
    </source>
</reference>
<evidence type="ECO:0000259" key="3">
    <source>
        <dbReference type="Pfam" id="PF00561"/>
    </source>
</evidence>
<feature type="signal peptide" evidence="2">
    <location>
        <begin position="1"/>
        <end position="24"/>
    </location>
</feature>
<organism evidence="4 5">
    <name type="scientific">Occallatibacter riparius</name>
    <dbReference type="NCBI Taxonomy" id="1002689"/>
    <lineage>
        <taxon>Bacteria</taxon>
        <taxon>Pseudomonadati</taxon>
        <taxon>Acidobacteriota</taxon>
        <taxon>Terriglobia</taxon>
        <taxon>Terriglobales</taxon>
        <taxon>Acidobacteriaceae</taxon>
        <taxon>Occallatibacter</taxon>
    </lineage>
</organism>
<dbReference type="Gene3D" id="3.40.50.1820">
    <property type="entry name" value="alpha/beta hydrolase"/>
    <property type="match status" value="1"/>
</dbReference>
<dbReference type="Proteomes" id="UP001059380">
    <property type="component" value="Chromosome"/>
</dbReference>
<dbReference type="InterPro" id="IPR050266">
    <property type="entry name" value="AB_hydrolase_sf"/>
</dbReference>
<feature type="domain" description="AB hydrolase-1" evidence="3">
    <location>
        <begin position="51"/>
        <end position="196"/>
    </location>
</feature>
<dbReference type="Pfam" id="PF00561">
    <property type="entry name" value="Abhydrolase_1"/>
    <property type="match status" value="1"/>
</dbReference>
<evidence type="ECO:0000313" key="5">
    <source>
        <dbReference type="Proteomes" id="UP001059380"/>
    </source>
</evidence>
<dbReference type="InterPro" id="IPR000073">
    <property type="entry name" value="AB_hydrolase_1"/>
</dbReference>
<dbReference type="PANTHER" id="PTHR43798:SF33">
    <property type="entry name" value="HYDROLASE, PUTATIVE (AFU_ORTHOLOGUE AFUA_2G14860)-RELATED"/>
    <property type="match status" value="1"/>
</dbReference>
<keyword evidence="2" id="KW-0732">Signal</keyword>
<feature type="region of interest" description="Disordered" evidence="1">
    <location>
        <begin position="275"/>
        <end position="297"/>
    </location>
</feature>
<feature type="chain" id="PRO_5039897219" evidence="2">
    <location>
        <begin position="25"/>
        <end position="297"/>
    </location>
</feature>
<dbReference type="InterPro" id="IPR029058">
    <property type="entry name" value="AB_hydrolase_fold"/>
</dbReference>
<keyword evidence="4" id="KW-0378">Hydrolase</keyword>
<gene>
    <name evidence="4" type="ORF">MOP44_18865</name>
</gene>
<dbReference type="EMBL" id="CP093313">
    <property type="protein sequence ID" value="UWZ82621.1"/>
    <property type="molecule type" value="Genomic_DNA"/>
</dbReference>
<name>A0A9J7BN66_9BACT</name>
<dbReference type="AlphaFoldDB" id="A0A9J7BN66"/>
<evidence type="ECO:0000256" key="1">
    <source>
        <dbReference type="SAM" id="MobiDB-lite"/>
    </source>
</evidence>
<accession>A0A9J7BN66</accession>
<dbReference type="GO" id="GO:0016020">
    <property type="term" value="C:membrane"/>
    <property type="evidence" value="ECO:0007669"/>
    <property type="project" value="TreeGrafter"/>
</dbReference>
<proteinExistence type="predicted"/>
<dbReference type="SUPFAM" id="SSF53474">
    <property type="entry name" value="alpha/beta-Hydrolases"/>
    <property type="match status" value="1"/>
</dbReference>
<dbReference type="KEGG" id="orp:MOP44_18865"/>
<protein>
    <submittedName>
        <fullName evidence="4">Alpha/beta hydrolase</fullName>
    </submittedName>
</protein>
<keyword evidence="5" id="KW-1185">Reference proteome</keyword>
<evidence type="ECO:0000256" key="2">
    <source>
        <dbReference type="SAM" id="SignalP"/>
    </source>
</evidence>
<dbReference type="PANTHER" id="PTHR43798">
    <property type="entry name" value="MONOACYLGLYCEROL LIPASE"/>
    <property type="match status" value="1"/>
</dbReference>
<sequence>MLRTLHPRALIVLFAIGIALPGLAVAQKPAGANIDAGGYRVFTAVSGSGSPTVVFVAGLGEDSSTWDKVAPEVAKFSRTFVYDRAGLGKSQDAPGPKDMDQMLNELHTVLRNSGLKPPYVLVGHSLGGAIVEIYAHRYADEIAGLVLVDPEDGRLLELLHAHLDKADWDARQQMLEKMMAAASPAQKAELEASKESGKLVENSLPLPAVPTVLLTGTLKDPGFPGNPMEQDLKMQLHKELLAQSPEIKQVLAPNSRHYVQEDAPELVIQAIRHVADQTRTGSPKRNPAVMTKEKPQA</sequence>
<dbReference type="GO" id="GO:0016787">
    <property type="term" value="F:hydrolase activity"/>
    <property type="evidence" value="ECO:0007669"/>
    <property type="project" value="UniProtKB-KW"/>
</dbReference>
<evidence type="ECO:0000313" key="4">
    <source>
        <dbReference type="EMBL" id="UWZ82621.1"/>
    </source>
</evidence>